<feature type="compositionally biased region" description="Basic and acidic residues" evidence="1">
    <location>
        <begin position="519"/>
        <end position="543"/>
    </location>
</feature>
<keyword evidence="3" id="KW-1185">Reference proteome</keyword>
<evidence type="ECO:0000313" key="3">
    <source>
        <dbReference type="Proteomes" id="UP000008383"/>
    </source>
</evidence>
<dbReference type="RefSeq" id="XP_003025307.1">
    <property type="nucleotide sequence ID" value="XM_003025261.1"/>
</dbReference>
<name>D4D0C6_TRIVH</name>
<feature type="compositionally biased region" description="Polar residues" evidence="1">
    <location>
        <begin position="263"/>
        <end position="276"/>
    </location>
</feature>
<feature type="region of interest" description="Disordered" evidence="1">
    <location>
        <begin position="248"/>
        <end position="276"/>
    </location>
</feature>
<dbReference type="EMBL" id="ACYE01000027">
    <property type="protein sequence ID" value="EFE44696.1"/>
    <property type="molecule type" value="Genomic_DNA"/>
</dbReference>
<comment type="caution">
    <text evidence="2">The sequence shown here is derived from an EMBL/GenBank/DDBJ whole genome shotgun (WGS) entry which is preliminary data.</text>
</comment>
<gene>
    <name evidence="2" type="ORF">TRV_00521</name>
</gene>
<dbReference type="HOGENOM" id="CLU_036236_0_0_1"/>
<sequence>MWALSSEVWSVINKITNRKPLSYTNYEVAQCSSCLDHEHYLCGDEKSVCGRFAQNVLGPVTAVAFANGVKARFGDFKVCAESQGEIDVPDFVAVHCTAKNLHALEQLDSSEVPYLKFVGEAKTPWRHDLGKIHHDFTTRKKSTIDRALGMFLSAAIHEDESVLIQIYEGQIAKYMYDHKMRYGFLTTYDETIFLKQECFEGSTWGLLISSPIPFDTSANWETRTVSLRQCLYYLMCVTEEPKNRIANNTTPRHKWISDKSPKDLTQPQLHTPVSQKPQAPTELLQHLSQSPELKTDLSSLTDRIKLHHIPSSGIYSAILQFKHEDIRTEGNRSYVRVGDQWIQAEIITYGQSHRSKDAESSSLGHGFSSSPSPSARLRAQEYGGNTPSKHRKEKVSLMERMQNPKPFQYTDSNYESGPTLSVDTPTRLPSQPQGHGIPAPSLPHYPVPPARQYRSLSRDTSGMRGTFHSPYAHFSTEQSPPRDLSQTREMTLPHRPPPFGHHQSLSRDPSMEPGQGGSPDRRVERHDSGSRDKGKGKAKERLDSTGGYNLRSRSDKGESSKGRGKDKDDDEKRGRFPGPFSRKR</sequence>
<proteinExistence type="predicted"/>
<feature type="region of interest" description="Disordered" evidence="1">
    <location>
        <begin position="353"/>
        <end position="584"/>
    </location>
</feature>
<evidence type="ECO:0000313" key="2">
    <source>
        <dbReference type="EMBL" id="EFE44696.1"/>
    </source>
</evidence>
<reference evidence="3" key="1">
    <citation type="journal article" date="2011" name="Genome Biol.">
        <title>Comparative and functional genomics provide insights into the pathogenicity of dermatophytic fungi.</title>
        <authorList>
            <person name="Burmester A."/>
            <person name="Shelest E."/>
            <person name="Gloeckner G."/>
            <person name="Heddergott C."/>
            <person name="Schindler S."/>
            <person name="Staib P."/>
            <person name="Heidel A."/>
            <person name="Felder M."/>
            <person name="Petzold A."/>
            <person name="Szafranski K."/>
            <person name="Feuermann M."/>
            <person name="Pedruzzi I."/>
            <person name="Priebe S."/>
            <person name="Groth M."/>
            <person name="Winkler R."/>
            <person name="Li W."/>
            <person name="Kniemeyer O."/>
            <person name="Schroeckh V."/>
            <person name="Hertweck C."/>
            <person name="Hube B."/>
            <person name="White T.C."/>
            <person name="Platzer M."/>
            <person name="Guthke R."/>
            <person name="Heitman J."/>
            <person name="Woestemeyer J."/>
            <person name="Zipfel P.F."/>
            <person name="Monod M."/>
            <person name="Brakhage A.A."/>
        </authorList>
    </citation>
    <scope>NUCLEOTIDE SEQUENCE [LARGE SCALE GENOMIC DNA]</scope>
    <source>
        <strain evidence="3">HKI 0517</strain>
    </source>
</reference>
<dbReference type="OrthoDB" id="4174352at2759"/>
<dbReference type="GeneID" id="9582919"/>
<organism evidence="2 3">
    <name type="scientific">Trichophyton verrucosum (strain HKI 0517)</name>
    <dbReference type="NCBI Taxonomy" id="663202"/>
    <lineage>
        <taxon>Eukaryota</taxon>
        <taxon>Fungi</taxon>
        <taxon>Dikarya</taxon>
        <taxon>Ascomycota</taxon>
        <taxon>Pezizomycotina</taxon>
        <taxon>Eurotiomycetes</taxon>
        <taxon>Eurotiomycetidae</taxon>
        <taxon>Onygenales</taxon>
        <taxon>Arthrodermataceae</taxon>
        <taxon>Trichophyton</taxon>
    </lineage>
</organism>
<feature type="compositionally biased region" description="Polar residues" evidence="1">
    <location>
        <begin position="409"/>
        <end position="433"/>
    </location>
</feature>
<protein>
    <submittedName>
        <fullName evidence="2">Uncharacterized protein</fullName>
    </submittedName>
</protein>
<accession>D4D0C6</accession>
<evidence type="ECO:0000256" key="1">
    <source>
        <dbReference type="SAM" id="MobiDB-lite"/>
    </source>
</evidence>
<feature type="compositionally biased region" description="Low complexity" evidence="1">
    <location>
        <begin position="360"/>
        <end position="377"/>
    </location>
</feature>
<feature type="compositionally biased region" description="Pro residues" evidence="1">
    <location>
        <begin position="440"/>
        <end position="449"/>
    </location>
</feature>
<dbReference type="KEGG" id="tve:TRV_00521"/>
<feature type="compositionally biased region" description="Basic and acidic residues" evidence="1">
    <location>
        <begin position="552"/>
        <end position="574"/>
    </location>
</feature>
<dbReference type="AlphaFoldDB" id="D4D0C6"/>
<dbReference type="Proteomes" id="UP000008383">
    <property type="component" value="Unassembled WGS sequence"/>
</dbReference>